<keyword evidence="6" id="KW-0812">Transmembrane</keyword>
<comment type="similarity">
    <text evidence="2 9">Belongs to the membrane fusion protein (MFP) (TC 8.A.1) family.</text>
</comment>
<comment type="caution">
    <text evidence="14">The sequence shown here is derived from an EMBL/GenBank/DDBJ whole genome shotgun (WGS) entry which is preliminary data.</text>
</comment>
<evidence type="ECO:0000313" key="14">
    <source>
        <dbReference type="EMBL" id="MDQ7251715.1"/>
    </source>
</evidence>
<evidence type="ECO:0000256" key="8">
    <source>
        <dbReference type="ARBA" id="ARBA00023136"/>
    </source>
</evidence>
<dbReference type="RefSeq" id="WP_379962331.1">
    <property type="nucleotide sequence ID" value="NZ_JAUYVI010000018.1"/>
</dbReference>
<reference evidence="15" key="1">
    <citation type="submission" date="2023-08" db="EMBL/GenBank/DDBJ databases">
        <title>Rhodospirillaceae gen. nov., a novel taxon isolated from the Yangtze River Yuezi River estuary sludge.</title>
        <authorList>
            <person name="Ruan L."/>
        </authorList>
    </citation>
    <scope>NUCLEOTIDE SEQUENCE [LARGE SCALE GENOMIC DNA]</scope>
    <source>
        <strain evidence="15">R-7</strain>
    </source>
</reference>
<accession>A0ABU0YX39</accession>
<dbReference type="PANTHER" id="PTHR30386:SF27">
    <property type="entry name" value="MEMBRANE FUSION PROTEIN (MFP) FAMILY PROTEIN"/>
    <property type="match status" value="1"/>
</dbReference>
<dbReference type="Gene3D" id="2.40.50.100">
    <property type="match status" value="1"/>
</dbReference>
<evidence type="ECO:0000256" key="11">
    <source>
        <dbReference type="SAM" id="MobiDB-lite"/>
    </source>
</evidence>
<feature type="domain" description="AprE-like long alpha-helical hairpin" evidence="12">
    <location>
        <begin position="6"/>
        <end position="188"/>
    </location>
</feature>
<evidence type="ECO:0000256" key="4">
    <source>
        <dbReference type="ARBA" id="ARBA00022475"/>
    </source>
</evidence>
<feature type="coiled-coil region" evidence="10">
    <location>
        <begin position="126"/>
        <end position="189"/>
    </location>
</feature>
<keyword evidence="10" id="KW-0175">Coiled coil</keyword>
<keyword evidence="5 9" id="KW-0997">Cell inner membrane</keyword>
<dbReference type="EMBL" id="JAUYVI010000018">
    <property type="protein sequence ID" value="MDQ7251715.1"/>
    <property type="molecule type" value="Genomic_DNA"/>
</dbReference>
<evidence type="ECO:0000256" key="2">
    <source>
        <dbReference type="ARBA" id="ARBA00009477"/>
    </source>
</evidence>
<proteinExistence type="inferred from homology"/>
<keyword evidence="8" id="KW-0472">Membrane</keyword>
<keyword evidence="15" id="KW-1185">Reference proteome</keyword>
<dbReference type="InterPro" id="IPR006144">
    <property type="entry name" value="Secretion_HlyD_CS"/>
</dbReference>
<dbReference type="Pfam" id="PF25994">
    <property type="entry name" value="HH_AprE"/>
    <property type="match status" value="1"/>
</dbReference>
<evidence type="ECO:0000256" key="10">
    <source>
        <dbReference type="SAM" id="Coils"/>
    </source>
</evidence>
<gene>
    <name evidence="14" type="ORF">Q8A70_28770</name>
</gene>
<sequence>ATESGADRHKVVQQLAQTRLEIARLRAVLGLPGGELLDNPPAGTDPLMLLLAQSLRKSQLAGEAEKLASFDREIERQQAEARANQTEIAKYNEILPLQIERTMSKQTLLQKGLTPKMEMLAIQQQLIEMQRDRDGAQAHLSEAKSQIASIQRQKAQAEEEFKRDRLKELADAEHQATALDQELKKADERERLKSITAPVSGTVQQLAVHTLGGMIQPGQALMAIVPDDSGIEIEAMIQNQDIGFVHEGEEAVIKLEAFPFTRYGTVPGKIKIVSEDSVGGGSASQQDGAPAQAPGTRAGSPNQLFYAARVTLDHTTMNVDGKDVKLTPGMAATVEIKTGRRKLIEFLLSPLMRMTDEAGRER</sequence>
<dbReference type="InterPro" id="IPR058982">
    <property type="entry name" value="Beta-barrel_AprE"/>
</dbReference>
<comment type="subcellular location">
    <subcellularLocation>
        <location evidence="1 9">Cell inner membrane</location>
        <topology evidence="1 9">Single-pass membrane protein</topology>
    </subcellularLocation>
</comment>
<feature type="domain" description="AprE-like beta-barrel" evidence="13">
    <location>
        <begin position="232"/>
        <end position="339"/>
    </location>
</feature>
<dbReference type="InterPro" id="IPR050739">
    <property type="entry name" value="MFP"/>
</dbReference>
<feature type="non-terminal residue" evidence="14">
    <location>
        <position position="1"/>
    </location>
</feature>
<keyword evidence="4 9" id="KW-1003">Cell membrane</keyword>
<evidence type="ECO:0000256" key="5">
    <source>
        <dbReference type="ARBA" id="ARBA00022519"/>
    </source>
</evidence>
<dbReference type="NCBIfam" id="TIGR01843">
    <property type="entry name" value="type_I_hlyD"/>
    <property type="match status" value="1"/>
</dbReference>
<evidence type="ECO:0000259" key="12">
    <source>
        <dbReference type="Pfam" id="PF25994"/>
    </source>
</evidence>
<dbReference type="Gene3D" id="2.40.30.170">
    <property type="match status" value="1"/>
</dbReference>
<evidence type="ECO:0000256" key="9">
    <source>
        <dbReference type="RuleBase" id="RU365093"/>
    </source>
</evidence>
<dbReference type="PROSITE" id="PS00543">
    <property type="entry name" value="HLYD_FAMILY"/>
    <property type="match status" value="1"/>
</dbReference>
<evidence type="ECO:0000256" key="7">
    <source>
        <dbReference type="ARBA" id="ARBA00022989"/>
    </source>
</evidence>
<keyword evidence="7" id="KW-1133">Transmembrane helix</keyword>
<keyword evidence="3 9" id="KW-0813">Transport</keyword>
<evidence type="ECO:0000256" key="3">
    <source>
        <dbReference type="ARBA" id="ARBA00022448"/>
    </source>
</evidence>
<name>A0ABU0YX39_9PROT</name>
<feature type="coiled-coil region" evidence="10">
    <location>
        <begin position="60"/>
        <end position="94"/>
    </location>
</feature>
<dbReference type="Pfam" id="PF26002">
    <property type="entry name" value="Beta-barrel_AprE"/>
    <property type="match status" value="1"/>
</dbReference>
<dbReference type="InterPro" id="IPR058781">
    <property type="entry name" value="HH_AprE-like"/>
</dbReference>
<dbReference type="PRINTS" id="PR01490">
    <property type="entry name" value="RTXTOXIND"/>
</dbReference>
<feature type="region of interest" description="Disordered" evidence="11">
    <location>
        <begin position="277"/>
        <end position="300"/>
    </location>
</feature>
<organism evidence="14 15">
    <name type="scientific">Dongia sedimenti</name>
    <dbReference type="NCBI Taxonomy" id="3064282"/>
    <lineage>
        <taxon>Bacteria</taxon>
        <taxon>Pseudomonadati</taxon>
        <taxon>Pseudomonadota</taxon>
        <taxon>Alphaproteobacteria</taxon>
        <taxon>Rhodospirillales</taxon>
        <taxon>Dongiaceae</taxon>
        <taxon>Dongia</taxon>
    </lineage>
</organism>
<evidence type="ECO:0000313" key="15">
    <source>
        <dbReference type="Proteomes" id="UP001230156"/>
    </source>
</evidence>
<evidence type="ECO:0000256" key="1">
    <source>
        <dbReference type="ARBA" id="ARBA00004377"/>
    </source>
</evidence>
<evidence type="ECO:0000256" key="6">
    <source>
        <dbReference type="ARBA" id="ARBA00022692"/>
    </source>
</evidence>
<dbReference type="Proteomes" id="UP001230156">
    <property type="component" value="Unassembled WGS sequence"/>
</dbReference>
<dbReference type="InterPro" id="IPR010129">
    <property type="entry name" value="T1SS_HlyD"/>
</dbReference>
<dbReference type="PANTHER" id="PTHR30386">
    <property type="entry name" value="MEMBRANE FUSION SUBUNIT OF EMRAB-TOLC MULTIDRUG EFFLUX PUMP"/>
    <property type="match status" value="1"/>
</dbReference>
<protein>
    <recommendedName>
        <fullName evidence="9">Membrane fusion protein (MFP) family protein</fullName>
    </recommendedName>
</protein>
<evidence type="ECO:0000259" key="13">
    <source>
        <dbReference type="Pfam" id="PF26002"/>
    </source>
</evidence>